<feature type="region of interest" description="Disordered" evidence="1">
    <location>
        <begin position="278"/>
        <end position="354"/>
    </location>
</feature>
<protein>
    <recommendedName>
        <fullName evidence="2">PDZ domain-containing protein</fullName>
    </recommendedName>
</protein>
<dbReference type="SUPFAM" id="SSF50156">
    <property type="entry name" value="PDZ domain-like"/>
    <property type="match status" value="2"/>
</dbReference>
<proteinExistence type="predicted"/>
<name>A0AAD2FT11_9STRA</name>
<evidence type="ECO:0000256" key="1">
    <source>
        <dbReference type="SAM" id="MobiDB-lite"/>
    </source>
</evidence>
<comment type="caution">
    <text evidence="3">The sequence shown here is derived from an EMBL/GenBank/DDBJ whole genome shotgun (WGS) entry which is preliminary data.</text>
</comment>
<feature type="compositionally biased region" description="Acidic residues" evidence="1">
    <location>
        <begin position="329"/>
        <end position="353"/>
    </location>
</feature>
<accession>A0AAD2FT11</accession>
<feature type="compositionally biased region" description="Polar residues" evidence="1">
    <location>
        <begin position="515"/>
        <end position="526"/>
    </location>
</feature>
<feature type="region of interest" description="Disordered" evidence="1">
    <location>
        <begin position="1"/>
        <end position="55"/>
    </location>
</feature>
<dbReference type="Proteomes" id="UP001295423">
    <property type="component" value="Unassembled WGS sequence"/>
</dbReference>
<dbReference type="InterPro" id="IPR001478">
    <property type="entry name" value="PDZ"/>
</dbReference>
<gene>
    <name evidence="3" type="ORF">CYCCA115_LOCUS13564</name>
</gene>
<dbReference type="Gene3D" id="2.30.42.10">
    <property type="match status" value="2"/>
</dbReference>
<dbReference type="PROSITE" id="PS50106">
    <property type="entry name" value="PDZ"/>
    <property type="match status" value="2"/>
</dbReference>
<dbReference type="EMBL" id="CAKOGP040001803">
    <property type="protein sequence ID" value="CAJ1952460.1"/>
    <property type="molecule type" value="Genomic_DNA"/>
</dbReference>
<evidence type="ECO:0000313" key="3">
    <source>
        <dbReference type="EMBL" id="CAJ1952460.1"/>
    </source>
</evidence>
<evidence type="ECO:0000313" key="4">
    <source>
        <dbReference type="Proteomes" id="UP001295423"/>
    </source>
</evidence>
<organism evidence="3 4">
    <name type="scientific">Cylindrotheca closterium</name>
    <dbReference type="NCBI Taxonomy" id="2856"/>
    <lineage>
        <taxon>Eukaryota</taxon>
        <taxon>Sar</taxon>
        <taxon>Stramenopiles</taxon>
        <taxon>Ochrophyta</taxon>
        <taxon>Bacillariophyta</taxon>
        <taxon>Bacillariophyceae</taxon>
        <taxon>Bacillariophycidae</taxon>
        <taxon>Bacillariales</taxon>
        <taxon>Bacillariaceae</taxon>
        <taxon>Cylindrotheca</taxon>
    </lineage>
</organism>
<evidence type="ECO:0000259" key="2">
    <source>
        <dbReference type="PROSITE" id="PS50106"/>
    </source>
</evidence>
<dbReference type="AlphaFoldDB" id="A0AAD2FT11"/>
<dbReference type="CDD" id="cd00136">
    <property type="entry name" value="PDZ_canonical"/>
    <property type="match status" value="2"/>
</dbReference>
<reference evidence="3" key="1">
    <citation type="submission" date="2023-08" db="EMBL/GenBank/DDBJ databases">
        <authorList>
            <person name="Audoor S."/>
            <person name="Bilcke G."/>
        </authorList>
    </citation>
    <scope>NUCLEOTIDE SEQUENCE</scope>
</reference>
<feature type="domain" description="PDZ" evidence="2">
    <location>
        <begin position="360"/>
        <end position="438"/>
    </location>
</feature>
<sequence length="632" mass="69242">MTEGIGVMSTSFSEGPVFEDNDSVFSDLPTPSDMNSSPEIPKRSSKHQRKTSTGSSVWNNVIVATPRTIMDECRNDVLFSPEVEEEEDVDQNELFENELRASVLSTKITVNASDADLKDTSAPPLAFFHTDSLHKHRSVDSEKRDSYIPSALFTDSKKPDVKTTAAKSHQRKKSVDDSILDKVITVAKESEDADEEEDDSLFDTVSQLTKDQQFEIESTIRVLIENSGVVFDSAVKNIMENTNFAAEKIEETDCNFLTPLGDITACGDMTQKFWNKDEEEPAAPNDKTFIDFGSLDGTDDEKNTVPGKPHAHDSPDETQEILKSLDGNQVEDSDEKLDDETSEGSGGDDADDDASQHVIACKISKDEIKSLGMRLVKSDNGILISRIDPESDLAASGLKPGMTLLTVNGNLCPNTVPDTVLMIKSTSGDVEVTAVFRGAKLTISPAAPHRGVAVPFIRPIEEVIDVDEENVTSPEHSSGFASFFRRLFCGLGSTDSMNKEAVLETEKREIEEKSISGTTETVSASSPEPEKPVRTLTFRVQRLSWEDPIGVKLKRGKGGIVVAEITKNSPFRFTGLRPGMRIHEINGIGCPGSLIVAENLLKGIENDVELVVTSEEKKPDFRPVPVLFYSDI</sequence>
<feature type="domain" description="PDZ" evidence="2">
    <location>
        <begin position="537"/>
        <end position="616"/>
    </location>
</feature>
<keyword evidence="4" id="KW-1185">Reference proteome</keyword>
<dbReference type="SMART" id="SM00228">
    <property type="entry name" value="PDZ"/>
    <property type="match status" value="2"/>
</dbReference>
<feature type="region of interest" description="Disordered" evidence="1">
    <location>
        <begin position="510"/>
        <end position="531"/>
    </location>
</feature>
<dbReference type="InterPro" id="IPR036034">
    <property type="entry name" value="PDZ_sf"/>
</dbReference>